<comment type="caution">
    <text evidence="5">The sequence shown here is derived from an EMBL/GenBank/DDBJ whole genome shotgun (WGS) entry which is preliminary data.</text>
</comment>
<dbReference type="EMBL" id="JAKWBI020000268">
    <property type="protein sequence ID" value="KAJ2897587.1"/>
    <property type="molecule type" value="Genomic_DNA"/>
</dbReference>
<evidence type="ECO:0000313" key="5">
    <source>
        <dbReference type="EMBL" id="KAJ2897587.1"/>
    </source>
</evidence>
<name>A0AAD5WPH4_9PEZI</name>
<feature type="region of interest" description="Disordered" evidence="4">
    <location>
        <begin position="1"/>
        <end position="25"/>
    </location>
</feature>
<proteinExistence type="predicted"/>
<feature type="compositionally biased region" description="Polar residues" evidence="4">
    <location>
        <begin position="1"/>
        <end position="20"/>
    </location>
</feature>
<dbReference type="GO" id="GO:0004842">
    <property type="term" value="F:ubiquitin-protein transferase activity"/>
    <property type="evidence" value="ECO:0007669"/>
    <property type="project" value="TreeGrafter"/>
</dbReference>
<dbReference type="InterPro" id="IPR036770">
    <property type="entry name" value="Ankyrin_rpt-contain_sf"/>
</dbReference>
<accession>A0AAD5WPH4</accession>
<keyword evidence="1" id="KW-0677">Repeat</keyword>
<evidence type="ECO:0000256" key="3">
    <source>
        <dbReference type="PROSITE-ProRule" id="PRU00023"/>
    </source>
</evidence>
<feature type="repeat" description="ANK" evidence="3">
    <location>
        <begin position="224"/>
        <end position="257"/>
    </location>
</feature>
<evidence type="ECO:0000256" key="1">
    <source>
        <dbReference type="ARBA" id="ARBA00022737"/>
    </source>
</evidence>
<gene>
    <name evidence="5" type="ORF">MKZ38_004541</name>
</gene>
<dbReference type="PROSITE" id="PS50088">
    <property type="entry name" value="ANK_REPEAT"/>
    <property type="match status" value="2"/>
</dbReference>
<protein>
    <submittedName>
        <fullName evidence="5">Tankyrase-1</fullName>
    </submittedName>
</protein>
<feature type="repeat" description="ANK" evidence="3">
    <location>
        <begin position="258"/>
        <end position="290"/>
    </location>
</feature>
<organism evidence="5 6">
    <name type="scientific">Zalerion maritima</name>
    <dbReference type="NCBI Taxonomy" id="339359"/>
    <lineage>
        <taxon>Eukaryota</taxon>
        <taxon>Fungi</taxon>
        <taxon>Dikarya</taxon>
        <taxon>Ascomycota</taxon>
        <taxon>Pezizomycotina</taxon>
        <taxon>Sordariomycetes</taxon>
        <taxon>Lulworthiomycetidae</taxon>
        <taxon>Lulworthiales</taxon>
        <taxon>Lulworthiaceae</taxon>
        <taxon>Zalerion</taxon>
    </lineage>
</organism>
<dbReference type="AlphaFoldDB" id="A0AAD5WPH4"/>
<sequence>MPSSATDDSAVTPTSLNSATPPVRKADIIPSNTFRRFFNSGLFSDHLTLRFSGRSVPVHRAGDRDPRRRRRRRLGDAEAHVRLLRPAVRGGGDEDEDEDGKALGAGNAAFVRMRRAVAVHVAADKYDVPRAGGRHEGRVPGDGEGELGGGGGDVFTCGKMGELLDAVRTARDLVCEHLRAFGGEEPPAMLEEMLAAHPELAVDIATMAAADPEKLKMLGGKDRQACPPLHDAAETGDMDEVARLLDEDGVDIDAQDRNGETALHLAAKFGHAAAVRYLVLCGANTGLASKKFARGTPMMWAKMRGHRDVKEVLERADAPEFPYIEGLDDD</sequence>
<dbReference type="Proteomes" id="UP001201980">
    <property type="component" value="Unassembled WGS sequence"/>
</dbReference>
<reference evidence="5" key="1">
    <citation type="submission" date="2022-07" db="EMBL/GenBank/DDBJ databases">
        <title>Draft genome sequence of Zalerion maritima ATCC 34329, a (micro)plastics degrading marine fungus.</title>
        <authorList>
            <person name="Paco A."/>
            <person name="Goncalves M.F.M."/>
            <person name="Rocha-Santos T.A.P."/>
            <person name="Alves A."/>
        </authorList>
    </citation>
    <scope>NUCLEOTIDE SEQUENCE</scope>
    <source>
        <strain evidence="5">ATCC 34329</strain>
    </source>
</reference>
<evidence type="ECO:0000256" key="4">
    <source>
        <dbReference type="SAM" id="MobiDB-lite"/>
    </source>
</evidence>
<dbReference type="InterPro" id="IPR002110">
    <property type="entry name" value="Ankyrin_rpt"/>
</dbReference>
<dbReference type="GO" id="GO:0085020">
    <property type="term" value="P:protein K6-linked ubiquitination"/>
    <property type="evidence" value="ECO:0007669"/>
    <property type="project" value="TreeGrafter"/>
</dbReference>
<dbReference type="PROSITE" id="PS50297">
    <property type="entry name" value="ANK_REP_REGION"/>
    <property type="match status" value="2"/>
</dbReference>
<dbReference type="PANTHER" id="PTHR24171">
    <property type="entry name" value="ANKYRIN REPEAT DOMAIN-CONTAINING PROTEIN 39-RELATED"/>
    <property type="match status" value="1"/>
</dbReference>
<dbReference type="PANTHER" id="PTHR24171:SF8">
    <property type="entry name" value="BRCA1-ASSOCIATED RING DOMAIN PROTEIN 1"/>
    <property type="match status" value="1"/>
</dbReference>
<evidence type="ECO:0000313" key="6">
    <source>
        <dbReference type="Proteomes" id="UP001201980"/>
    </source>
</evidence>
<keyword evidence="6" id="KW-1185">Reference proteome</keyword>
<dbReference type="SUPFAM" id="SSF48403">
    <property type="entry name" value="Ankyrin repeat"/>
    <property type="match status" value="1"/>
</dbReference>
<evidence type="ECO:0000256" key="2">
    <source>
        <dbReference type="ARBA" id="ARBA00023043"/>
    </source>
</evidence>
<feature type="region of interest" description="Disordered" evidence="4">
    <location>
        <begin position="57"/>
        <end position="76"/>
    </location>
</feature>
<dbReference type="SMART" id="SM00248">
    <property type="entry name" value="ANK"/>
    <property type="match status" value="2"/>
</dbReference>
<dbReference type="Gene3D" id="1.25.40.20">
    <property type="entry name" value="Ankyrin repeat-containing domain"/>
    <property type="match status" value="1"/>
</dbReference>
<dbReference type="Pfam" id="PF13637">
    <property type="entry name" value="Ank_4"/>
    <property type="match status" value="1"/>
</dbReference>
<keyword evidence="2 3" id="KW-0040">ANK repeat</keyword>